<dbReference type="AlphaFoldDB" id="M1ML70"/>
<proteinExistence type="inferred from homology"/>
<name>M1ML70_9CLOT</name>
<dbReference type="UniPathway" id="UPA00246"/>
<comment type="catalytic activity">
    <reaction evidence="7">
        <text>aldehydo-D-galacturonate = keto-D-tagaturonate</text>
        <dbReference type="Rhea" id="RHEA:27702"/>
        <dbReference type="ChEBI" id="CHEBI:12952"/>
        <dbReference type="ChEBI" id="CHEBI:17886"/>
    </reaction>
</comment>
<sequence length="466" mass="53648">MLDNNFMLKGKTANILYKDIAKNAPIYDYHCHLSPKEIYEDKVFSNISKIFLEFDHYKWRAMRYAGIPEEYITGTANDFDKFKMWARTCERLIGSPLYHWTNLELRNFFGVTEILKESNAEKIYEHCNKKIAAEALSPVKFITNSKVKLICTTDDPIDNLEYHKLIAENKALTFKVLPTFRPDKALNILNEGFTDYMNALSESSGVKITSSYSTLIEALISRVEYFNEIGCKLSDHSLESLYYLPTTEAEVAEIFKKRLYKDKISTEDAEKFKCYTLKLLAKEYHKNGWAMQLHIGAMRNNNETMFKTLGPDAGFDVMNDFNIASSLSKLLNDINENSGLPKTAIYTLNPKDNIVLSALPHCFGEDGVRGKIQFGAAWWFNDHKEGMYEHLKSIGSQGMLADFVGMLTDSRSFLSYARHDYFRRILCSFIGSLVDDNEFENDPELLKEIVEGICYKNIKNYLKLED</sequence>
<dbReference type="NCBIfam" id="NF002794">
    <property type="entry name" value="PRK02925.1"/>
    <property type="match status" value="1"/>
</dbReference>
<evidence type="ECO:0000256" key="2">
    <source>
        <dbReference type="ARBA" id="ARBA00004892"/>
    </source>
</evidence>
<dbReference type="PANTHER" id="PTHR30068">
    <property type="entry name" value="URONATE ISOMERASE"/>
    <property type="match status" value="1"/>
</dbReference>
<dbReference type="Gene3D" id="1.10.2020.10">
    <property type="entry name" value="uronate isomerase, domain 2, chain A"/>
    <property type="match status" value="1"/>
</dbReference>
<evidence type="ECO:0000256" key="7">
    <source>
        <dbReference type="HAMAP-Rule" id="MF_00675"/>
    </source>
</evidence>
<comment type="pathway">
    <text evidence="2 7">Carbohydrate metabolism; pentose and glucuronate interconversion.</text>
</comment>
<dbReference type="eggNOG" id="COG1904">
    <property type="taxonomic scope" value="Bacteria"/>
</dbReference>
<dbReference type="InterPro" id="IPR032466">
    <property type="entry name" value="Metal_Hydrolase"/>
</dbReference>
<reference evidence="8 9" key="1">
    <citation type="submission" date="2013-02" db="EMBL/GenBank/DDBJ databases">
        <title>Genome sequence of Clostridium saccharoperbutylacetonicum N1-4(HMT).</title>
        <authorList>
            <person name="Poehlein A."/>
            <person name="Daniel R."/>
        </authorList>
    </citation>
    <scope>NUCLEOTIDE SEQUENCE [LARGE SCALE GENOMIC DNA]</scope>
    <source>
        <strain evidence="9">N1-4(HMT)</strain>
    </source>
</reference>
<comment type="similarity">
    <text evidence="3 7">Belongs to the metallo-dependent hydrolases superfamily. Uronate isomerase family.</text>
</comment>
<dbReference type="GO" id="GO:0008880">
    <property type="term" value="F:glucuronate isomerase activity"/>
    <property type="evidence" value="ECO:0007669"/>
    <property type="project" value="UniProtKB-UniRule"/>
</dbReference>
<protein>
    <recommendedName>
        <fullName evidence="5 7">Uronate isomerase</fullName>
        <ecNumber evidence="4 7">5.3.1.12</ecNumber>
    </recommendedName>
    <alternativeName>
        <fullName evidence="7">Glucuronate isomerase</fullName>
    </alternativeName>
    <alternativeName>
        <fullName evidence="7">Uronic isomerase</fullName>
    </alternativeName>
</protein>
<dbReference type="KEGG" id="csr:Cspa_c17760"/>
<dbReference type="HOGENOM" id="CLU_044465_1_0_9"/>
<evidence type="ECO:0000256" key="4">
    <source>
        <dbReference type="ARBA" id="ARBA00012546"/>
    </source>
</evidence>
<evidence type="ECO:0000256" key="1">
    <source>
        <dbReference type="ARBA" id="ARBA00001165"/>
    </source>
</evidence>
<gene>
    <name evidence="8" type="primary">uxaC1</name>
    <name evidence="7" type="synonym">uxaC</name>
    <name evidence="8" type="ORF">Cspa_c17760</name>
</gene>
<dbReference type="GO" id="GO:0042840">
    <property type="term" value="P:D-glucuronate catabolic process"/>
    <property type="evidence" value="ECO:0007669"/>
    <property type="project" value="TreeGrafter"/>
</dbReference>
<dbReference type="Gene3D" id="3.20.20.140">
    <property type="entry name" value="Metal-dependent hydrolases"/>
    <property type="match status" value="1"/>
</dbReference>
<dbReference type="PATRIC" id="fig|931276.5.peg.1754"/>
<dbReference type="HAMAP" id="MF_00675">
    <property type="entry name" value="UxaC"/>
    <property type="match status" value="1"/>
</dbReference>
<evidence type="ECO:0000256" key="5">
    <source>
        <dbReference type="ARBA" id="ARBA00020555"/>
    </source>
</evidence>
<dbReference type="SUPFAM" id="SSF51556">
    <property type="entry name" value="Metallo-dependent hydrolases"/>
    <property type="match status" value="1"/>
</dbReference>
<dbReference type="Pfam" id="PF02614">
    <property type="entry name" value="UxaC"/>
    <property type="match status" value="1"/>
</dbReference>
<keyword evidence="9" id="KW-1185">Reference proteome</keyword>
<evidence type="ECO:0000256" key="6">
    <source>
        <dbReference type="ARBA" id="ARBA00023235"/>
    </source>
</evidence>
<dbReference type="EMBL" id="CP004121">
    <property type="protein sequence ID" value="AGF55546.1"/>
    <property type="molecule type" value="Genomic_DNA"/>
</dbReference>
<accession>M1ML70</accession>
<evidence type="ECO:0000256" key="3">
    <source>
        <dbReference type="ARBA" id="ARBA00008397"/>
    </source>
</evidence>
<dbReference type="OrthoDB" id="9766564at2"/>
<dbReference type="GO" id="GO:0019698">
    <property type="term" value="P:D-galacturonate catabolic process"/>
    <property type="evidence" value="ECO:0007669"/>
    <property type="project" value="TreeGrafter"/>
</dbReference>
<dbReference type="EC" id="5.3.1.12" evidence="4 7"/>
<keyword evidence="6 7" id="KW-0413">Isomerase</keyword>
<dbReference type="PANTHER" id="PTHR30068:SF4">
    <property type="entry name" value="URONATE ISOMERASE"/>
    <property type="match status" value="1"/>
</dbReference>
<evidence type="ECO:0000313" key="8">
    <source>
        <dbReference type="EMBL" id="AGF55546.1"/>
    </source>
</evidence>
<comment type="catalytic activity">
    <reaction evidence="1 7">
        <text>D-glucuronate = D-fructuronate</text>
        <dbReference type="Rhea" id="RHEA:13049"/>
        <dbReference type="ChEBI" id="CHEBI:58720"/>
        <dbReference type="ChEBI" id="CHEBI:59863"/>
        <dbReference type="EC" id="5.3.1.12"/>
    </reaction>
</comment>
<dbReference type="InterPro" id="IPR003766">
    <property type="entry name" value="Uronate_isomerase"/>
</dbReference>
<organism evidence="8 9">
    <name type="scientific">Clostridium saccharoperbutylacetonicum N1-4(HMT)</name>
    <dbReference type="NCBI Taxonomy" id="931276"/>
    <lineage>
        <taxon>Bacteria</taxon>
        <taxon>Bacillati</taxon>
        <taxon>Bacillota</taxon>
        <taxon>Clostridia</taxon>
        <taxon>Eubacteriales</taxon>
        <taxon>Clostridiaceae</taxon>
        <taxon>Clostridium</taxon>
    </lineage>
</organism>
<evidence type="ECO:0000313" key="9">
    <source>
        <dbReference type="Proteomes" id="UP000011728"/>
    </source>
</evidence>
<dbReference type="Proteomes" id="UP000011728">
    <property type="component" value="Chromosome"/>
</dbReference>
<dbReference type="STRING" id="36745.CLSAP_17040"/>
<dbReference type="RefSeq" id="WP_015391867.1">
    <property type="nucleotide sequence ID" value="NC_020291.1"/>
</dbReference>